<keyword evidence="6 8" id="KW-1133">Transmembrane helix</keyword>
<evidence type="ECO:0000256" key="3">
    <source>
        <dbReference type="ARBA" id="ARBA00022448"/>
    </source>
</evidence>
<feature type="transmembrane region" description="Helical" evidence="8">
    <location>
        <begin position="333"/>
        <end position="355"/>
    </location>
</feature>
<feature type="transmembrane region" description="Helical" evidence="8">
    <location>
        <begin position="12"/>
        <end position="31"/>
    </location>
</feature>
<evidence type="ECO:0000256" key="5">
    <source>
        <dbReference type="ARBA" id="ARBA00022692"/>
    </source>
</evidence>
<evidence type="ECO:0000256" key="7">
    <source>
        <dbReference type="ARBA" id="ARBA00023136"/>
    </source>
</evidence>
<reference evidence="9 10" key="1">
    <citation type="submission" date="2018-10" db="EMBL/GenBank/DDBJ databases">
        <title>Phylogenomics of Brevibacillus.</title>
        <authorList>
            <person name="Dunlap C."/>
        </authorList>
    </citation>
    <scope>NUCLEOTIDE SEQUENCE [LARGE SCALE GENOMIC DNA]</scope>
    <source>
        <strain evidence="9 10">JCM 15716</strain>
    </source>
</reference>
<dbReference type="GO" id="GO:0016020">
    <property type="term" value="C:membrane"/>
    <property type="evidence" value="ECO:0007669"/>
    <property type="project" value="UniProtKB-SubCell"/>
</dbReference>
<comment type="caution">
    <text evidence="9">The sequence shown here is derived from an EMBL/GenBank/DDBJ whole genome shotgun (WGS) entry which is preliminary data.</text>
</comment>
<keyword evidence="3" id="KW-0813">Transport</keyword>
<dbReference type="Gene3D" id="1.20.1740.10">
    <property type="entry name" value="Amino acid/polyamine transporter I"/>
    <property type="match status" value="1"/>
</dbReference>
<protein>
    <submittedName>
        <fullName evidence="9">Uncharacterized protein</fullName>
    </submittedName>
</protein>
<keyword evidence="5 8" id="KW-0812">Transmembrane</keyword>
<dbReference type="RefSeq" id="WP_122921412.1">
    <property type="nucleotide sequence ID" value="NZ_RHHQ01000028.1"/>
</dbReference>
<dbReference type="PIRSF" id="PIRSF006060">
    <property type="entry name" value="AA_transporter"/>
    <property type="match status" value="1"/>
</dbReference>
<evidence type="ECO:0000313" key="10">
    <source>
        <dbReference type="Proteomes" id="UP000271031"/>
    </source>
</evidence>
<dbReference type="PANTHER" id="PTHR34975:SF2">
    <property type="entry name" value="SPORE GERMINATION PROTEIN A2"/>
    <property type="match status" value="1"/>
</dbReference>
<evidence type="ECO:0000256" key="8">
    <source>
        <dbReference type="SAM" id="Phobius"/>
    </source>
</evidence>
<feature type="transmembrane region" description="Helical" evidence="8">
    <location>
        <begin position="215"/>
        <end position="240"/>
    </location>
</feature>
<sequence length="362" mass="40027">MIKDRLTAPQVTVVLFGAVVGVGVLSLPRLVASKAGVDSWIDILLAGLIAILIVSVISFIGTRYPEQSLIYYGPLLFGKWLGTLVLVIFLLYFLLFVGMVVRVSADVTKLFLLDLTPMEVIVIGLLSLSTYVVQHGINAIARFNELFQPLSLFLLLLVLTQTLRDADFGRLMPVLGDGLGPVLSGLPTTSFSFLGFEMLLFILPFMEKPKRSRTAAIVSLLFVTGLYTIVTVICIAVMGAPEVTLLLYPTLTVIKNIEVPGAFIERLDSIMMLVWIPFTVTTIMLYHYCASLIASQMFKLQEQRVISMLFFPVVFLIAVLPRNDFEVSSLSDVISWVGMAMTIFTPLAMSVVYLLKNRRAKS</sequence>
<feature type="transmembrane region" description="Helical" evidence="8">
    <location>
        <begin position="146"/>
        <end position="163"/>
    </location>
</feature>
<organism evidence="9 10">
    <name type="scientific">Brevibacillus fluminis</name>
    <dbReference type="NCBI Taxonomy" id="511487"/>
    <lineage>
        <taxon>Bacteria</taxon>
        <taxon>Bacillati</taxon>
        <taxon>Bacillota</taxon>
        <taxon>Bacilli</taxon>
        <taxon>Bacillales</taxon>
        <taxon>Paenibacillaceae</taxon>
        <taxon>Brevibacillus</taxon>
    </lineage>
</organism>
<comment type="similarity">
    <text evidence="2">Belongs to the amino acid-polyamine-organocation (APC) superfamily. Spore germination protein (SGP) (TC 2.A.3.9) family.</text>
</comment>
<dbReference type="GO" id="GO:0009847">
    <property type="term" value="P:spore germination"/>
    <property type="evidence" value="ECO:0007669"/>
    <property type="project" value="InterPro"/>
</dbReference>
<keyword evidence="10" id="KW-1185">Reference proteome</keyword>
<feature type="transmembrane region" description="Helical" evidence="8">
    <location>
        <begin position="115"/>
        <end position="134"/>
    </location>
</feature>
<keyword evidence="4" id="KW-0309">Germination</keyword>
<feature type="transmembrane region" description="Helical" evidence="8">
    <location>
        <begin position="69"/>
        <end position="95"/>
    </location>
</feature>
<evidence type="ECO:0000256" key="6">
    <source>
        <dbReference type="ARBA" id="ARBA00022989"/>
    </source>
</evidence>
<proteinExistence type="inferred from homology"/>
<evidence type="ECO:0000256" key="4">
    <source>
        <dbReference type="ARBA" id="ARBA00022544"/>
    </source>
</evidence>
<evidence type="ECO:0000313" key="9">
    <source>
        <dbReference type="EMBL" id="RNB79561.1"/>
    </source>
</evidence>
<dbReference type="EMBL" id="RHHQ01000028">
    <property type="protein sequence ID" value="RNB79561.1"/>
    <property type="molecule type" value="Genomic_DNA"/>
</dbReference>
<feature type="transmembrane region" description="Helical" evidence="8">
    <location>
        <begin position="270"/>
        <end position="293"/>
    </location>
</feature>
<feature type="transmembrane region" description="Helical" evidence="8">
    <location>
        <begin position="305"/>
        <end position="321"/>
    </location>
</feature>
<keyword evidence="7 8" id="KW-0472">Membrane</keyword>
<dbReference type="PANTHER" id="PTHR34975">
    <property type="entry name" value="SPORE GERMINATION PROTEIN A2"/>
    <property type="match status" value="1"/>
</dbReference>
<evidence type="ECO:0000256" key="2">
    <source>
        <dbReference type="ARBA" id="ARBA00007998"/>
    </source>
</evidence>
<name>A0A3M8CW24_9BACL</name>
<evidence type="ECO:0000256" key="1">
    <source>
        <dbReference type="ARBA" id="ARBA00004141"/>
    </source>
</evidence>
<dbReference type="AlphaFoldDB" id="A0A3M8CW24"/>
<dbReference type="Pfam" id="PF03845">
    <property type="entry name" value="Spore_permease"/>
    <property type="match status" value="1"/>
</dbReference>
<comment type="subcellular location">
    <subcellularLocation>
        <location evidence="1">Membrane</location>
        <topology evidence="1">Multi-pass membrane protein</topology>
    </subcellularLocation>
</comment>
<accession>A0A3M8CW24</accession>
<dbReference type="OrthoDB" id="2716906at2"/>
<feature type="transmembrane region" description="Helical" evidence="8">
    <location>
        <begin position="183"/>
        <end position="203"/>
    </location>
</feature>
<dbReference type="NCBIfam" id="TIGR00912">
    <property type="entry name" value="2A0309"/>
    <property type="match status" value="1"/>
</dbReference>
<dbReference type="Proteomes" id="UP000271031">
    <property type="component" value="Unassembled WGS sequence"/>
</dbReference>
<gene>
    <name evidence="9" type="ORF">EDM56_28980</name>
</gene>
<feature type="transmembrane region" description="Helical" evidence="8">
    <location>
        <begin position="43"/>
        <end position="62"/>
    </location>
</feature>
<dbReference type="InterPro" id="IPR004761">
    <property type="entry name" value="Spore_GerAB"/>
</dbReference>